<name>A0A087IEX5_VIBVL</name>
<evidence type="ECO:0000256" key="2">
    <source>
        <dbReference type="ARBA" id="ARBA00004496"/>
    </source>
</evidence>
<evidence type="ECO:0000256" key="1">
    <source>
        <dbReference type="ARBA" id="ARBA00002850"/>
    </source>
</evidence>
<dbReference type="EMBL" id="LOSH02000004">
    <property type="protein sequence ID" value="PNM66578.1"/>
    <property type="molecule type" value="Genomic_DNA"/>
</dbReference>
<evidence type="ECO:0000256" key="3">
    <source>
        <dbReference type="ARBA" id="ARBA00005996"/>
    </source>
</evidence>
<dbReference type="GeneID" id="93895602"/>
<comment type="subcellular location">
    <subcellularLocation>
        <location evidence="2">Cytoplasm</location>
    </subcellularLocation>
</comment>
<dbReference type="NCBIfam" id="NF001238">
    <property type="entry name" value="PRK00211.1"/>
    <property type="match status" value="1"/>
</dbReference>
<evidence type="ECO:0000313" key="6">
    <source>
        <dbReference type="EMBL" id="MBN8124202.1"/>
    </source>
</evidence>
<dbReference type="Proteomes" id="UP000054370">
    <property type="component" value="Unassembled WGS sequence"/>
</dbReference>
<dbReference type="InterPro" id="IPR027396">
    <property type="entry name" value="DsrEFH-like"/>
</dbReference>
<proteinExistence type="inferred from homology"/>
<dbReference type="Proteomes" id="UP000863257">
    <property type="component" value="Unassembled WGS sequence"/>
</dbReference>
<dbReference type="PANTHER" id="PTHR38780">
    <property type="entry name" value="PROTEIN TUSC"/>
    <property type="match status" value="1"/>
</dbReference>
<dbReference type="Pfam" id="PF02635">
    <property type="entry name" value="DsrE"/>
    <property type="match status" value="1"/>
</dbReference>
<evidence type="ECO:0000313" key="5">
    <source>
        <dbReference type="EMBL" id="HAS8542221.1"/>
    </source>
</evidence>
<dbReference type="GO" id="GO:0016740">
    <property type="term" value="F:transferase activity"/>
    <property type="evidence" value="ECO:0007669"/>
    <property type="project" value="UniProtKB-KW"/>
</dbReference>
<comment type="function">
    <text evidence="1">Could be part of a sulfur-relay system.</text>
</comment>
<dbReference type="SUPFAM" id="SSF75169">
    <property type="entry name" value="DsrEFH-like"/>
    <property type="match status" value="1"/>
</dbReference>
<evidence type="ECO:0000313" key="7">
    <source>
        <dbReference type="EMBL" id="PNM66578.1"/>
    </source>
</evidence>
<keyword evidence="5" id="KW-0808">Transferase</keyword>
<reference evidence="6" key="4">
    <citation type="submission" date="2021-03" db="EMBL/GenBank/DDBJ databases">
        <title>Study of the foodborne Vibrio vulnificus isolates from China.</title>
        <authorList>
            <person name="Zheng Z."/>
            <person name="Ye L."/>
        </authorList>
    </citation>
    <scope>NUCLEOTIDE SEQUENCE</scope>
    <source>
        <strain evidence="6">Vv1582</strain>
    </source>
</reference>
<comment type="caution">
    <text evidence="5">The sequence shown here is derived from an EMBL/GenBank/DDBJ whole genome shotgun (WGS) entry which is preliminary data.</text>
</comment>
<dbReference type="GO" id="GO:0005737">
    <property type="term" value="C:cytoplasm"/>
    <property type="evidence" value="ECO:0007669"/>
    <property type="project" value="UniProtKB-SubCell"/>
</dbReference>
<dbReference type="OrthoDB" id="9789418at2"/>
<protein>
    <recommendedName>
        <fullName evidence="4">Protein TusC homolog</fullName>
    </recommendedName>
</protein>
<keyword evidence="8" id="KW-1185">Reference proteome</keyword>
<dbReference type="AlphaFoldDB" id="A0A087IEX5"/>
<accession>A0A087IEX5</accession>
<evidence type="ECO:0000256" key="4">
    <source>
        <dbReference type="ARBA" id="ARBA00017149"/>
    </source>
</evidence>
<dbReference type="EMBL" id="JAFKOQ010000023">
    <property type="protein sequence ID" value="MBN8124202.1"/>
    <property type="molecule type" value="Genomic_DNA"/>
</dbReference>
<comment type="similarity">
    <text evidence="3">Belongs to the DsrF/TusC family.</text>
</comment>
<organism evidence="5">
    <name type="scientific">Vibrio vulnificus</name>
    <dbReference type="NCBI Taxonomy" id="672"/>
    <lineage>
        <taxon>Bacteria</taxon>
        <taxon>Pseudomonadati</taxon>
        <taxon>Pseudomonadota</taxon>
        <taxon>Gammaproteobacteria</taxon>
        <taxon>Vibrionales</taxon>
        <taxon>Vibrionaceae</taxon>
        <taxon>Vibrio</taxon>
    </lineage>
</organism>
<dbReference type="Gene3D" id="3.40.1260.10">
    <property type="entry name" value="DsrEFH-like"/>
    <property type="match status" value="1"/>
</dbReference>
<dbReference type="RefSeq" id="WP_038963472.1">
    <property type="nucleotide sequence ID" value="NZ_CP014636.1"/>
</dbReference>
<reference evidence="5" key="2">
    <citation type="journal article" date="2018" name="Genome Biol.">
        <title>SKESA: strategic k-mer extension for scrupulous assemblies.</title>
        <authorList>
            <person name="Souvorov A."/>
            <person name="Agarwala R."/>
            <person name="Lipman D.J."/>
        </authorList>
    </citation>
    <scope>NUCLEOTIDE SEQUENCE</scope>
    <source>
        <strain evidence="5">BCW_3452</strain>
    </source>
</reference>
<dbReference type="Proteomes" id="UP000664056">
    <property type="component" value="Unassembled WGS sequence"/>
</dbReference>
<dbReference type="NCBIfam" id="TIGR03010">
    <property type="entry name" value="sulf_tusC_dsrF"/>
    <property type="match status" value="1"/>
</dbReference>
<reference evidence="7 8" key="1">
    <citation type="submission" date="2017-12" db="EMBL/GenBank/DDBJ databases">
        <title>FDA dAtabase for Regulatory Grade micrObial Sequences (FDA-ARGOS): Supporting development and validation of Infectious Disease Dx tests.</title>
        <authorList>
            <person name="Hoffmann M."/>
            <person name="Allard M."/>
            <person name="Evans P."/>
            <person name="Brown E."/>
            <person name="Tallon L.J."/>
            <person name="Sadzewicz L."/>
            <person name="Sengamalay N."/>
            <person name="Ott S."/>
            <person name="Godinez A."/>
            <person name="Nagaraj S."/>
            <person name="Vavikolanu K."/>
            <person name="Aluvathingal J."/>
            <person name="Nadendla S."/>
            <person name="Hobson J."/>
            <person name="Sichtig H."/>
        </authorList>
    </citation>
    <scope>NUCLEOTIDE SEQUENCE [LARGE SCALE GENOMIC DNA]</scope>
    <source>
        <strain evidence="8">ATCC 29307</strain>
        <strain evidence="7">FDAARGOS_118</strain>
    </source>
</reference>
<reference evidence="5" key="3">
    <citation type="submission" date="2019-01" db="EMBL/GenBank/DDBJ databases">
        <authorList>
            <consortium name="NCBI Pathogen Detection Project"/>
        </authorList>
    </citation>
    <scope>NUCLEOTIDE SEQUENCE</scope>
    <source>
        <strain evidence="5">BCW_3452</strain>
    </source>
</reference>
<sequence>MSQLTYLFRTAPHSSSSGREGVDALLAASAYCEAISVVFIGDGVYQLLAGQQTASILCKDYAPMFKLFDLYDIEHVYVCQQSLQQRGLTSEDLLIEVEVVDTARLQGVLHNSAQLLSF</sequence>
<evidence type="ECO:0000313" key="8">
    <source>
        <dbReference type="Proteomes" id="UP000054370"/>
    </source>
</evidence>
<dbReference type="InterPro" id="IPR017462">
    <property type="entry name" value="Sulphur_relay_TusC/DsrF"/>
</dbReference>
<dbReference type="EMBL" id="DACRBY010000033">
    <property type="protein sequence ID" value="HAS8542221.1"/>
    <property type="molecule type" value="Genomic_DNA"/>
</dbReference>
<dbReference type="InterPro" id="IPR003787">
    <property type="entry name" value="Sulphur_relay_DsrE/F-like"/>
</dbReference>
<gene>
    <name evidence="5" type="primary">tusC</name>
    <name evidence="7" type="ORF">AL548_009720</name>
    <name evidence="5" type="ORF">I7730_20750</name>
    <name evidence="6" type="ORF">J0J18_20875</name>
</gene>
<dbReference type="PANTHER" id="PTHR38780:SF1">
    <property type="entry name" value="PROTEIN TUSC"/>
    <property type="match status" value="1"/>
</dbReference>